<reference evidence="1 2" key="1">
    <citation type="journal article" date="2016" name="Int. J. Syst. Evol. Microbiol.">
        <title>Nocardioides albidus sp. nov., an actinobacterium isolated from garden soil.</title>
        <authorList>
            <person name="Singh H."/>
            <person name="Du J."/>
            <person name="Trinh H."/>
            <person name="Won K."/>
            <person name="Yang J.E."/>
            <person name="Yin C."/>
            <person name="Kook M."/>
            <person name="Yi T.H."/>
        </authorList>
    </citation>
    <scope>NUCLEOTIDE SEQUENCE [LARGE SCALE GENOMIC DNA]</scope>
    <source>
        <strain evidence="1 2">CCTCC AB 2015297</strain>
    </source>
</reference>
<sequence length="76" mass="8080">MKLIGRTCDHDLCVPISRGVPPELRCSDGQPSGYGGGGGATCGCRVPDHLADVVERELRDNLQESKRRGYVLVAAA</sequence>
<dbReference type="OrthoDB" id="9963683at2"/>
<evidence type="ECO:0000313" key="1">
    <source>
        <dbReference type="EMBL" id="TNM38400.1"/>
    </source>
</evidence>
<accession>A0A5C4VRD7</accession>
<proteinExistence type="predicted"/>
<organism evidence="1 2">
    <name type="scientific">Nocardioides albidus</name>
    <dbReference type="NCBI Taxonomy" id="1517589"/>
    <lineage>
        <taxon>Bacteria</taxon>
        <taxon>Bacillati</taxon>
        <taxon>Actinomycetota</taxon>
        <taxon>Actinomycetes</taxon>
        <taxon>Propionibacteriales</taxon>
        <taxon>Nocardioidaceae</taxon>
        <taxon>Nocardioides</taxon>
    </lineage>
</organism>
<keyword evidence="2" id="KW-1185">Reference proteome</keyword>
<name>A0A5C4VRD7_9ACTN</name>
<gene>
    <name evidence="1" type="ORF">FHP29_14140</name>
</gene>
<dbReference type="Proteomes" id="UP000313231">
    <property type="component" value="Unassembled WGS sequence"/>
</dbReference>
<evidence type="ECO:0000313" key="2">
    <source>
        <dbReference type="Proteomes" id="UP000313231"/>
    </source>
</evidence>
<dbReference type="EMBL" id="VDMP01000025">
    <property type="protein sequence ID" value="TNM38400.1"/>
    <property type="molecule type" value="Genomic_DNA"/>
</dbReference>
<comment type="caution">
    <text evidence="1">The sequence shown here is derived from an EMBL/GenBank/DDBJ whole genome shotgun (WGS) entry which is preliminary data.</text>
</comment>
<protein>
    <submittedName>
        <fullName evidence="1">Uncharacterized protein</fullName>
    </submittedName>
</protein>
<dbReference type="AlphaFoldDB" id="A0A5C4VRD7"/>
<dbReference type="RefSeq" id="WP_139623514.1">
    <property type="nucleotide sequence ID" value="NZ_VDMP01000025.1"/>
</dbReference>